<feature type="region of interest" description="Disordered" evidence="1">
    <location>
        <begin position="131"/>
        <end position="182"/>
    </location>
</feature>
<dbReference type="EMBL" id="JACGWZ010000004">
    <property type="protein sequence ID" value="MBA8826019.1"/>
    <property type="molecule type" value="Genomic_DNA"/>
</dbReference>
<keyword evidence="4" id="KW-1185">Reference proteome</keyword>
<dbReference type="RefSeq" id="WP_182545247.1">
    <property type="nucleotide sequence ID" value="NZ_JACGWZ010000004.1"/>
</dbReference>
<protein>
    <recommendedName>
        <fullName evidence="2">DnaJ homologue subfamily C member 28 conserved domain-containing protein</fullName>
    </recommendedName>
</protein>
<name>A0A839DZ83_9PSEU</name>
<dbReference type="InterPro" id="IPR018961">
    <property type="entry name" value="DnaJ_homolog_subfam-C_membr-28"/>
</dbReference>
<sequence length="182" mass="20779">MTERKPTGVDFETWIDRQIRTARERGDLDDLPGEGKPLPDMDKPRDELWWARDYVQREGLSTEALLPTPLQLRREVERLPDTVRGLSTEQAVRDTAEELNLRIVHWLRAPSGPRVPIAPVDAESVVRQWRADQAAATETDDAAAAGPTDRARPSEAPLPRRRWWHRLRDRLKPGSSKTPSGR</sequence>
<reference evidence="3 4" key="1">
    <citation type="submission" date="2020-07" db="EMBL/GenBank/DDBJ databases">
        <title>Sequencing the genomes of 1000 actinobacteria strains.</title>
        <authorList>
            <person name="Klenk H.-P."/>
        </authorList>
    </citation>
    <scope>NUCLEOTIDE SEQUENCE [LARGE SCALE GENOMIC DNA]</scope>
    <source>
        <strain evidence="3 4">DSM 45975</strain>
    </source>
</reference>
<dbReference type="Pfam" id="PF09350">
    <property type="entry name" value="DJC28_CD"/>
    <property type="match status" value="1"/>
</dbReference>
<feature type="domain" description="DnaJ homologue subfamily C member 28 conserved" evidence="2">
    <location>
        <begin position="14"/>
        <end position="84"/>
    </location>
</feature>
<evidence type="ECO:0000313" key="4">
    <source>
        <dbReference type="Proteomes" id="UP000569329"/>
    </source>
</evidence>
<feature type="compositionally biased region" description="Basic residues" evidence="1">
    <location>
        <begin position="159"/>
        <end position="169"/>
    </location>
</feature>
<evidence type="ECO:0000256" key="1">
    <source>
        <dbReference type="SAM" id="MobiDB-lite"/>
    </source>
</evidence>
<dbReference type="Proteomes" id="UP000569329">
    <property type="component" value="Unassembled WGS sequence"/>
</dbReference>
<comment type="caution">
    <text evidence="3">The sequence shown here is derived from an EMBL/GenBank/DDBJ whole genome shotgun (WGS) entry which is preliminary data.</text>
</comment>
<accession>A0A839DZ83</accession>
<dbReference type="AlphaFoldDB" id="A0A839DZ83"/>
<feature type="region of interest" description="Disordered" evidence="1">
    <location>
        <begin position="23"/>
        <end position="43"/>
    </location>
</feature>
<evidence type="ECO:0000313" key="3">
    <source>
        <dbReference type="EMBL" id="MBA8826019.1"/>
    </source>
</evidence>
<feature type="compositionally biased region" description="Low complexity" evidence="1">
    <location>
        <begin position="131"/>
        <end position="148"/>
    </location>
</feature>
<gene>
    <name evidence="3" type="ORF">FHX42_003385</name>
</gene>
<evidence type="ECO:0000259" key="2">
    <source>
        <dbReference type="Pfam" id="PF09350"/>
    </source>
</evidence>
<proteinExistence type="predicted"/>
<organism evidence="3 4">
    <name type="scientific">Halosaccharopolyspora lacisalsi</name>
    <dbReference type="NCBI Taxonomy" id="1000566"/>
    <lineage>
        <taxon>Bacteria</taxon>
        <taxon>Bacillati</taxon>
        <taxon>Actinomycetota</taxon>
        <taxon>Actinomycetes</taxon>
        <taxon>Pseudonocardiales</taxon>
        <taxon>Pseudonocardiaceae</taxon>
        <taxon>Halosaccharopolyspora</taxon>
    </lineage>
</organism>